<keyword evidence="2" id="KW-0732">Signal</keyword>
<feature type="chain" id="PRO_5034308704" description="Asl1-like glycosyl hydrolase catalytic domain-containing protein" evidence="2">
    <location>
        <begin position="22"/>
        <end position="402"/>
    </location>
</feature>
<name>A0A8H4PUR3_9HYPO</name>
<evidence type="ECO:0000259" key="3">
    <source>
        <dbReference type="Pfam" id="PF11790"/>
    </source>
</evidence>
<dbReference type="InterPro" id="IPR053183">
    <property type="entry name" value="ASL1"/>
</dbReference>
<dbReference type="Proteomes" id="UP000557566">
    <property type="component" value="Unassembled WGS sequence"/>
</dbReference>
<dbReference type="GO" id="GO:0009277">
    <property type="term" value="C:fungal-type cell wall"/>
    <property type="evidence" value="ECO:0007669"/>
    <property type="project" value="TreeGrafter"/>
</dbReference>
<dbReference type="AlphaFoldDB" id="A0A8H4PUR3"/>
<evidence type="ECO:0000313" key="4">
    <source>
        <dbReference type="EMBL" id="KAF4510817.1"/>
    </source>
</evidence>
<dbReference type="GO" id="GO:0071966">
    <property type="term" value="P:fungal-type cell wall polysaccharide metabolic process"/>
    <property type="evidence" value="ECO:0007669"/>
    <property type="project" value="TreeGrafter"/>
</dbReference>
<dbReference type="Pfam" id="PF11790">
    <property type="entry name" value="Glyco_hydro_cc"/>
    <property type="match status" value="1"/>
</dbReference>
<keyword evidence="5" id="KW-1185">Reference proteome</keyword>
<dbReference type="PANTHER" id="PTHR34154">
    <property type="entry name" value="ALKALI-SENSITIVE LINKAGE PROTEIN 1"/>
    <property type="match status" value="1"/>
</dbReference>
<feature type="signal peptide" evidence="2">
    <location>
        <begin position="1"/>
        <end position="21"/>
    </location>
</feature>
<evidence type="ECO:0000313" key="5">
    <source>
        <dbReference type="Proteomes" id="UP000557566"/>
    </source>
</evidence>
<dbReference type="EMBL" id="JAAVMX010000003">
    <property type="protein sequence ID" value="KAF4510817.1"/>
    <property type="molecule type" value="Genomic_DNA"/>
</dbReference>
<dbReference type="InterPro" id="IPR024655">
    <property type="entry name" value="Asl1_glyco_hydro_catalytic"/>
</dbReference>
<reference evidence="4 5" key="1">
    <citation type="journal article" date="2020" name="Genome Biol. Evol.">
        <title>A new high-quality draft genome assembly of the Chinese cordyceps Ophiocordyceps sinensis.</title>
        <authorList>
            <person name="Shu R."/>
            <person name="Zhang J."/>
            <person name="Meng Q."/>
            <person name="Zhang H."/>
            <person name="Zhou G."/>
            <person name="Li M."/>
            <person name="Wu P."/>
            <person name="Zhao Y."/>
            <person name="Chen C."/>
            <person name="Qin Q."/>
        </authorList>
    </citation>
    <scope>NUCLEOTIDE SEQUENCE [LARGE SCALE GENOMIC DNA]</scope>
    <source>
        <strain evidence="4 5">IOZ07</strain>
    </source>
</reference>
<accession>A0A8H4PUR3</accession>
<protein>
    <recommendedName>
        <fullName evidence="3">Asl1-like glycosyl hydrolase catalytic domain-containing protein</fullName>
    </recommendedName>
</protein>
<feature type="domain" description="Asl1-like glycosyl hydrolase catalytic" evidence="3">
    <location>
        <begin position="167"/>
        <end position="398"/>
    </location>
</feature>
<feature type="region of interest" description="Disordered" evidence="1">
    <location>
        <begin position="116"/>
        <end position="162"/>
    </location>
</feature>
<evidence type="ECO:0000256" key="1">
    <source>
        <dbReference type="SAM" id="MobiDB-lite"/>
    </source>
</evidence>
<dbReference type="PANTHER" id="PTHR34154:SF13">
    <property type="entry name" value="ASL1-LIKE GLYCOSYL HYDROLASE CATALYTIC DOMAIN-CONTAINING PROTEIN"/>
    <property type="match status" value="1"/>
</dbReference>
<dbReference type="SUPFAM" id="SSF51445">
    <property type="entry name" value="(Trans)glycosidases"/>
    <property type="match status" value="1"/>
</dbReference>
<dbReference type="Gene3D" id="3.20.20.80">
    <property type="entry name" value="Glycosidases"/>
    <property type="match status" value="1"/>
</dbReference>
<organism evidence="4 5">
    <name type="scientific">Ophiocordyceps sinensis</name>
    <dbReference type="NCBI Taxonomy" id="72228"/>
    <lineage>
        <taxon>Eukaryota</taxon>
        <taxon>Fungi</taxon>
        <taxon>Dikarya</taxon>
        <taxon>Ascomycota</taxon>
        <taxon>Pezizomycotina</taxon>
        <taxon>Sordariomycetes</taxon>
        <taxon>Hypocreomycetidae</taxon>
        <taxon>Hypocreales</taxon>
        <taxon>Ophiocordycipitaceae</taxon>
        <taxon>Ophiocordyceps</taxon>
    </lineage>
</organism>
<proteinExistence type="predicted"/>
<dbReference type="OrthoDB" id="43654at2759"/>
<sequence length="402" mass="43356">MLPKSLLALSAFAALAEQALALNSHRHLHRRQQLEKRAEHVQVLTVWTTVFVDAPQETEASPREFLANTRPAAEPAVPTIVPHDPVVYKDVNTAVRALKSAPGAPLASQTTLATSVKPSVQAISPSAGHGDKPAEPYAAAPSTQATTHRKSSEGSGSGAAVFSGKRGVAYNDAKLANSLSEKCDKCRWAYNWGSSPQGLDPKINFVPTLWGDQPRFTEHWKSDADKAVQNGAKAMFSFNEPDNAGQANMSPQQAAAAHARYMNPYSGKVLIGSPSITNSGQSGQGIQWLKSFMSECDNQQDKCRVDFCNVHWYSQPQYEDTLYKHLEDAHKACGGKPIWLTEFAPVNGAGQPAETPSFLKSVMPKLDGMSFVHAYAPFMCAEGKLMSASQLSDTGKVFASSP</sequence>
<dbReference type="InterPro" id="IPR017853">
    <property type="entry name" value="GH"/>
</dbReference>
<comment type="caution">
    <text evidence="4">The sequence shown here is derived from an EMBL/GenBank/DDBJ whole genome shotgun (WGS) entry which is preliminary data.</text>
</comment>
<evidence type="ECO:0000256" key="2">
    <source>
        <dbReference type="SAM" id="SignalP"/>
    </source>
</evidence>
<gene>
    <name evidence="4" type="ORF">G6O67_002680</name>
</gene>